<comment type="caution">
    <text evidence="2">The sequence shown here is derived from an EMBL/GenBank/DDBJ whole genome shotgun (WGS) entry which is preliminary data.</text>
</comment>
<accession>H8FY97</accession>
<proteinExistence type="predicted"/>
<sequence>MKLLNQNEFDTLLARRVNLVAKTLQDIANTTDNNPTLMDQARFDKMQEFIGAHLQSAIDVITAAMNRPQPVALGAFTLGEPKVRKTRQKRAEKVEPAAGAEGQSGAVVTETSAPVSAPVADDELGDLEALLADEAA</sequence>
<dbReference type="STRING" id="1150626.PHAMO_80126"/>
<dbReference type="EMBL" id="CAHP01000060">
    <property type="protein sequence ID" value="CCG43335.1"/>
    <property type="molecule type" value="Genomic_DNA"/>
</dbReference>
<dbReference type="RefSeq" id="WP_002731419.1">
    <property type="nucleotide sequence ID" value="NZ_CAHP01000060.1"/>
</dbReference>
<dbReference type="AlphaFoldDB" id="H8FY97"/>
<reference evidence="2 3" key="1">
    <citation type="journal article" date="2012" name="J. Bacteriol.">
        <title>Draft Genome Sequence of the Purple Photosynthetic Bacterium Phaeospirillum molischianum DSM120, a Particularly Versatile Bacterium.</title>
        <authorList>
            <person name="Duquesne K."/>
            <person name="Prima V."/>
            <person name="Ji B."/>
            <person name="Rouy Z."/>
            <person name="Medigue C."/>
            <person name="Talla E."/>
            <person name="Sturgis J.N."/>
        </authorList>
    </citation>
    <scope>NUCLEOTIDE SEQUENCE [LARGE SCALE GENOMIC DNA]</scope>
    <source>
        <strain evidence="3">DSM120</strain>
    </source>
</reference>
<evidence type="ECO:0000256" key="1">
    <source>
        <dbReference type="SAM" id="MobiDB-lite"/>
    </source>
</evidence>
<name>H8FY97_MAGML</name>
<feature type="region of interest" description="Disordered" evidence="1">
    <location>
        <begin position="86"/>
        <end position="122"/>
    </location>
</feature>
<evidence type="ECO:0000313" key="2">
    <source>
        <dbReference type="EMBL" id="CCG43335.1"/>
    </source>
</evidence>
<organism evidence="2 3">
    <name type="scientific">Magnetospirillum molischianum DSM 120</name>
    <dbReference type="NCBI Taxonomy" id="1150626"/>
    <lineage>
        <taxon>Bacteria</taxon>
        <taxon>Pseudomonadati</taxon>
        <taxon>Pseudomonadota</taxon>
        <taxon>Alphaproteobacteria</taxon>
        <taxon>Rhodospirillales</taxon>
        <taxon>Rhodospirillaceae</taxon>
        <taxon>Magnetospirillum</taxon>
    </lineage>
</organism>
<gene>
    <name evidence="2" type="ORF">PHAMO_80126</name>
</gene>
<keyword evidence="3" id="KW-1185">Reference proteome</keyword>
<dbReference type="Proteomes" id="UP000004169">
    <property type="component" value="Unassembled WGS sequence"/>
</dbReference>
<protein>
    <submittedName>
        <fullName evidence="2">Uncharacterized protein</fullName>
    </submittedName>
</protein>
<evidence type="ECO:0000313" key="3">
    <source>
        <dbReference type="Proteomes" id="UP000004169"/>
    </source>
</evidence>